<feature type="transmembrane region" description="Helical" evidence="9">
    <location>
        <begin position="32"/>
        <end position="51"/>
    </location>
</feature>
<evidence type="ECO:0000256" key="3">
    <source>
        <dbReference type="ARBA" id="ARBA00022553"/>
    </source>
</evidence>
<gene>
    <name evidence="13" type="ORF">GCM10009098_12300</name>
</gene>
<proteinExistence type="predicted"/>
<comment type="catalytic activity">
    <reaction evidence="1">
        <text>ATP + protein L-histidine = ADP + protein N-phospho-L-histidine.</text>
        <dbReference type="EC" id="2.7.13.3"/>
    </reaction>
</comment>
<keyword evidence="4" id="KW-0808">Transferase</keyword>
<name>A0ABN1DKW4_9GAMM</name>
<evidence type="ECO:0000256" key="9">
    <source>
        <dbReference type="SAM" id="Phobius"/>
    </source>
</evidence>
<dbReference type="CDD" id="cd00130">
    <property type="entry name" value="PAS"/>
    <property type="match status" value="1"/>
</dbReference>
<dbReference type="InterPro" id="IPR013656">
    <property type="entry name" value="PAS_4"/>
</dbReference>
<evidence type="ECO:0000256" key="2">
    <source>
        <dbReference type="ARBA" id="ARBA00012438"/>
    </source>
</evidence>
<dbReference type="NCBIfam" id="TIGR00229">
    <property type="entry name" value="sensory_box"/>
    <property type="match status" value="1"/>
</dbReference>
<dbReference type="InterPro" id="IPR036097">
    <property type="entry name" value="HisK_dim/P_sf"/>
</dbReference>
<dbReference type="SUPFAM" id="SSF47384">
    <property type="entry name" value="Homodimeric domain of signal transducing histidine kinase"/>
    <property type="match status" value="1"/>
</dbReference>
<dbReference type="InterPro" id="IPR036890">
    <property type="entry name" value="HATPase_C_sf"/>
</dbReference>
<keyword evidence="9" id="KW-0472">Membrane</keyword>
<organism evidence="13 14">
    <name type="scientific">Rheinheimera aquimaris</name>
    <dbReference type="NCBI Taxonomy" id="412437"/>
    <lineage>
        <taxon>Bacteria</taxon>
        <taxon>Pseudomonadati</taxon>
        <taxon>Pseudomonadota</taxon>
        <taxon>Gammaproteobacteria</taxon>
        <taxon>Chromatiales</taxon>
        <taxon>Chromatiaceae</taxon>
        <taxon>Rheinheimera</taxon>
    </lineage>
</organism>
<dbReference type="Proteomes" id="UP001501169">
    <property type="component" value="Unassembled WGS sequence"/>
</dbReference>
<dbReference type="CDD" id="cd00082">
    <property type="entry name" value="HisKA"/>
    <property type="match status" value="1"/>
</dbReference>
<reference evidence="13 14" key="1">
    <citation type="journal article" date="2019" name="Int. J. Syst. Evol. Microbiol.">
        <title>The Global Catalogue of Microorganisms (GCM) 10K type strain sequencing project: providing services to taxonomists for standard genome sequencing and annotation.</title>
        <authorList>
            <consortium name="The Broad Institute Genomics Platform"/>
            <consortium name="The Broad Institute Genome Sequencing Center for Infectious Disease"/>
            <person name="Wu L."/>
            <person name="Ma J."/>
        </authorList>
    </citation>
    <scope>NUCLEOTIDE SEQUENCE [LARGE SCALE GENOMIC DNA]</scope>
    <source>
        <strain evidence="13 14">JCM 14331</strain>
    </source>
</reference>
<dbReference type="RefSeq" id="WP_226766226.1">
    <property type="nucleotide sequence ID" value="NZ_BAAAEO010000002.1"/>
</dbReference>
<comment type="caution">
    <text evidence="13">The sequence shown here is derived from an EMBL/GenBank/DDBJ whole genome shotgun (WGS) entry which is preliminary data.</text>
</comment>
<sequence length="468" mass="51037">MLVNHRSASALMYVIAVVITTVIFIADTLTSLQIAVAVLYVIVVLMAVELLSKQGVIAVSVLCMALTLTAFFMSHGAVLESAAFARCLVSLAAIAITTVLALKSQTAKAQLQQQVYLLAQTHDAILTCNMHAVITSWNQGACKLYGWSRQQAVGQSLYQLIATPECAMQQLLATGHFEGELTEQHQSGRQVIVASRWSVARDAKGKARSILISNNDLTESRQSDDKLRVLQTALEQANRLSTLGQMSASLAHEINQPLASISMSAEASLRWLNRPEPDQVEINSCISAIVKEAHRAAEVVKRIRTLSKKGTITLTQLDLREVISESVLLLDKELHRHHIQSHLTLPQEPAWIAGDKIQLQQILINLLVNAIQAMEHSALTQRQLSISLTAVLKSWQVTVTDSGTGITPADHPLLFDAFYSTKAEGMGMGLSICRSIAEAHHGSLWAEQRAEPGAAFCLQLPQLTEIVL</sequence>
<dbReference type="Pfam" id="PF08448">
    <property type="entry name" value="PAS_4"/>
    <property type="match status" value="1"/>
</dbReference>
<dbReference type="Pfam" id="PF02518">
    <property type="entry name" value="HATPase_c"/>
    <property type="match status" value="1"/>
</dbReference>
<dbReference type="InterPro" id="IPR004358">
    <property type="entry name" value="Sig_transdc_His_kin-like_C"/>
</dbReference>
<evidence type="ECO:0000256" key="1">
    <source>
        <dbReference type="ARBA" id="ARBA00000085"/>
    </source>
</evidence>
<evidence type="ECO:0000259" key="11">
    <source>
        <dbReference type="PROSITE" id="PS50112"/>
    </source>
</evidence>
<evidence type="ECO:0000256" key="6">
    <source>
        <dbReference type="ARBA" id="ARBA00022777"/>
    </source>
</evidence>
<dbReference type="SUPFAM" id="SSF55785">
    <property type="entry name" value="PYP-like sensor domain (PAS domain)"/>
    <property type="match status" value="1"/>
</dbReference>
<dbReference type="InterPro" id="IPR003661">
    <property type="entry name" value="HisK_dim/P_dom"/>
</dbReference>
<keyword evidence="5" id="KW-0547">Nucleotide-binding</keyword>
<evidence type="ECO:0000256" key="7">
    <source>
        <dbReference type="ARBA" id="ARBA00022840"/>
    </source>
</evidence>
<evidence type="ECO:0000256" key="5">
    <source>
        <dbReference type="ARBA" id="ARBA00022741"/>
    </source>
</evidence>
<dbReference type="InterPro" id="IPR035965">
    <property type="entry name" value="PAS-like_dom_sf"/>
</dbReference>
<accession>A0ABN1DKW4</accession>
<evidence type="ECO:0000313" key="13">
    <source>
        <dbReference type="EMBL" id="GAA0546250.1"/>
    </source>
</evidence>
<keyword evidence="9" id="KW-1133">Transmembrane helix</keyword>
<evidence type="ECO:0000256" key="8">
    <source>
        <dbReference type="ARBA" id="ARBA00023012"/>
    </source>
</evidence>
<keyword evidence="7" id="KW-0067">ATP-binding</keyword>
<protein>
    <recommendedName>
        <fullName evidence="2">histidine kinase</fullName>
        <ecNumber evidence="2">2.7.13.3</ecNumber>
    </recommendedName>
</protein>
<evidence type="ECO:0000256" key="4">
    <source>
        <dbReference type="ARBA" id="ARBA00022679"/>
    </source>
</evidence>
<dbReference type="InterPro" id="IPR000700">
    <property type="entry name" value="PAS-assoc_C"/>
</dbReference>
<feature type="transmembrane region" description="Helical" evidence="9">
    <location>
        <begin position="7"/>
        <end position="26"/>
    </location>
</feature>
<feature type="transmembrane region" description="Helical" evidence="9">
    <location>
        <begin position="83"/>
        <end position="102"/>
    </location>
</feature>
<evidence type="ECO:0000313" key="14">
    <source>
        <dbReference type="Proteomes" id="UP001501169"/>
    </source>
</evidence>
<dbReference type="InterPro" id="IPR000014">
    <property type="entry name" value="PAS"/>
</dbReference>
<dbReference type="SUPFAM" id="SSF55874">
    <property type="entry name" value="ATPase domain of HSP90 chaperone/DNA topoisomerase II/histidine kinase"/>
    <property type="match status" value="1"/>
</dbReference>
<dbReference type="PROSITE" id="PS50113">
    <property type="entry name" value="PAC"/>
    <property type="match status" value="1"/>
</dbReference>
<dbReference type="PANTHER" id="PTHR43065">
    <property type="entry name" value="SENSOR HISTIDINE KINASE"/>
    <property type="match status" value="1"/>
</dbReference>
<dbReference type="Gene3D" id="1.10.287.130">
    <property type="match status" value="1"/>
</dbReference>
<dbReference type="PROSITE" id="PS50109">
    <property type="entry name" value="HIS_KIN"/>
    <property type="match status" value="1"/>
</dbReference>
<feature type="domain" description="PAS" evidence="11">
    <location>
        <begin position="110"/>
        <end position="165"/>
    </location>
</feature>
<dbReference type="PROSITE" id="PS50112">
    <property type="entry name" value="PAS"/>
    <property type="match status" value="1"/>
</dbReference>
<dbReference type="InterPro" id="IPR003594">
    <property type="entry name" value="HATPase_dom"/>
</dbReference>
<dbReference type="PRINTS" id="PR00344">
    <property type="entry name" value="BCTRLSENSOR"/>
</dbReference>
<keyword evidence="3" id="KW-0597">Phosphoprotein</keyword>
<evidence type="ECO:0000259" key="12">
    <source>
        <dbReference type="PROSITE" id="PS50113"/>
    </source>
</evidence>
<dbReference type="EC" id="2.7.13.3" evidence="2"/>
<feature type="transmembrane region" description="Helical" evidence="9">
    <location>
        <begin position="56"/>
        <end position="77"/>
    </location>
</feature>
<dbReference type="PANTHER" id="PTHR43065:SF10">
    <property type="entry name" value="PEROXIDE STRESS-ACTIVATED HISTIDINE KINASE MAK3"/>
    <property type="match status" value="1"/>
</dbReference>
<feature type="domain" description="PAC" evidence="12">
    <location>
        <begin position="175"/>
        <end position="229"/>
    </location>
</feature>
<dbReference type="SMART" id="SM00091">
    <property type="entry name" value="PAS"/>
    <property type="match status" value="1"/>
</dbReference>
<keyword evidence="9" id="KW-0812">Transmembrane</keyword>
<feature type="domain" description="Histidine kinase" evidence="10">
    <location>
        <begin position="249"/>
        <end position="464"/>
    </location>
</feature>
<keyword evidence="6" id="KW-0418">Kinase</keyword>
<evidence type="ECO:0000259" key="10">
    <source>
        <dbReference type="PROSITE" id="PS50109"/>
    </source>
</evidence>
<dbReference type="Gene3D" id="3.30.450.20">
    <property type="entry name" value="PAS domain"/>
    <property type="match status" value="1"/>
</dbReference>
<dbReference type="Pfam" id="PF00512">
    <property type="entry name" value="HisKA"/>
    <property type="match status" value="1"/>
</dbReference>
<keyword evidence="8" id="KW-0902">Two-component regulatory system</keyword>
<dbReference type="SMART" id="SM00387">
    <property type="entry name" value="HATPase_c"/>
    <property type="match status" value="1"/>
</dbReference>
<dbReference type="Gene3D" id="3.30.565.10">
    <property type="entry name" value="Histidine kinase-like ATPase, C-terminal domain"/>
    <property type="match status" value="1"/>
</dbReference>
<keyword evidence="14" id="KW-1185">Reference proteome</keyword>
<dbReference type="InterPro" id="IPR005467">
    <property type="entry name" value="His_kinase_dom"/>
</dbReference>
<dbReference type="SMART" id="SM00388">
    <property type="entry name" value="HisKA"/>
    <property type="match status" value="1"/>
</dbReference>
<dbReference type="EMBL" id="BAAAEO010000002">
    <property type="protein sequence ID" value="GAA0546250.1"/>
    <property type="molecule type" value="Genomic_DNA"/>
</dbReference>